<proteinExistence type="predicted"/>
<comment type="caution">
    <text evidence="2">The sequence shown here is derived from an EMBL/GenBank/DDBJ whole genome shotgun (WGS) entry which is preliminary data.</text>
</comment>
<sequence>MNLRNDRNTVKDGNYLLWQADMLRFGPLTQLADTLKQIGGLALMPHEAKEEQDGIVVRDLPIAEDPRFVYGNSVNTGGGNSSEATDGPQKTENPQPSINAGDNNSSETTEGVQEAESSSSESGEDGQVVNTKQQTDEPEANKEEKEVEHE</sequence>
<evidence type="ECO:0000256" key="1">
    <source>
        <dbReference type="SAM" id="MobiDB-lite"/>
    </source>
</evidence>
<dbReference type="Proteomes" id="UP000450161">
    <property type="component" value="Unassembled WGS sequence"/>
</dbReference>
<protein>
    <submittedName>
        <fullName evidence="2">Uncharacterized protein</fullName>
    </submittedName>
</protein>
<dbReference type="RefSeq" id="WP_154481166.1">
    <property type="nucleotide sequence ID" value="NZ_VUNF01000015.1"/>
</dbReference>
<reference evidence="2 3" key="1">
    <citation type="submission" date="2019-08" db="EMBL/GenBank/DDBJ databases">
        <title>In-depth cultivation of the pig gut microbiome towards novel bacterial diversity and tailored functional studies.</title>
        <authorList>
            <person name="Wylensek D."/>
            <person name="Hitch T.C.A."/>
            <person name="Clavel T."/>
        </authorList>
    </citation>
    <scope>NUCLEOTIDE SEQUENCE [LARGE SCALE GENOMIC DNA]</scope>
    <source>
        <strain evidence="2 3">LKV-178-WT-2C</strain>
    </source>
</reference>
<feature type="compositionally biased region" description="Polar residues" evidence="1">
    <location>
        <begin position="88"/>
        <end position="109"/>
    </location>
</feature>
<feature type="region of interest" description="Disordered" evidence="1">
    <location>
        <begin position="68"/>
        <end position="150"/>
    </location>
</feature>
<organism evidence="2 3">
    <name type="scientific">Segatella copri</name>
    <dbReference type="NCBI Taxonomy" id="165179"/>
    <lineage>
        <taxon>Bacteria</taxon>
        <taxon>Pseudomonadati</taxon>
        <taxon>Bacteroidota</taxon>
        <taxon>Bacteroidia</taxon>
        <taxon>Bacteroidales</taxon>
        <taxon>Prevotellaceae</taxon>
        <taxon>Segatella</taxon>
    </lineage>
</organism>
<evidence type="ECO:0000313" key="3">
    <source>
        <dbReference type="Proteomes" id="UP000450161"/>
    </source>
</evidence>
<accession>A0A6I2TWK7</accession>
<feature type="compositionally biased region" description="Basic and acidic residues" evidence="1">
    <location>
        <begin position="139"/>
        <end position="150"/>
    </location>
</feature>
<name>A0A6I2TWK7_9BACT</name>
<dbReference type="EMBL" id="VUNF01000015">
    <property type="protein sequence ID" value="MST77755.1"/>
    <property type="molecule type" value="Genomic_DNA"/>
</dbReference>
<feature type="compositionally biased region" description="Low complexity" evidence="1">
    <location>
        <begin position="110"/>
        <end position="129"/>
    </location>
</feature>
<evidence type="ECO:0000313" key="2">
    <source>
        <dbReference type="EMBL" id="MST77755.1"/>
    </source>
</evidence>
<gene>
    <name evidence="2" type="ORF">FYJ72_08695</name>
</gene>
<dbReference type="AlphaFoldDB" id="A0A6I2TWK7"/>